<sequence>MISRYGKNKDSEKSSARTKAYPLSTLARSANLFSGKIILGLGCDRGTSLETMEVAIDQALLRVGETPPWWARPSATISAPSRSPIC</sequence>
<dbReference type="SUPFAM" id="SSF159664">
    <property type="entry name" value="CobE/GbiG C-terminal domain-like"/>
    <property type="match status" value="1"/>
</dbReference>
<evidence type="ECO:0000313" key="1">
    <source>
        <dbReference type="EMBL" id="VFK15499.1"/>
    </source>
</evidence>
<protein>
    <submittedName>
        <fullName evidence="2">Uncharacterized protein</fullName>
    </submittedName>
</protein>
<gene>
    <name evidence="1" type="ORF">BECKLPF1236A_GA0070988_101273</name>
    <name evidence="2" type="ORF">BECKLPF1236C_GA0070990_101194</name>
</gene>
<evidence type="ECO:0000313" key="2">
    <source>
        <dbReference type="EMBL" id="VFK30751.1"/>
    </source>
</evidence>
<proteinExistence type="predicted"/>
<dbReference type="InterPro" id="IPR036518">
    <property type="entry name" value="CobE/GbiG_C_sf"/>
</dbReference>
<accession>A0A450XN67</accession>
<name>A0A450XN67_9GAMM</name>
<reference evidence="2" key="1">
    <citation type="submission" date="2019-02" db="EMBL/GenBank/DDBJ databases">
        <authorList>
            <person name="Gruber-Vodicka R. H."/>
            <person name="Seah K. B. B."/>
        </authorList>
    </citation>
    <scope>NUCLEOTIDE SEQUENCE</scope>
    <source>
        <strain evidence="1">BECK_S312</strain>
        <strain evidence="2">BECK_S426</strain>
    </source>
</reference>
<dbReference type="EMBL" id="CAADFM010000127">
    <property type="protein sequence ID" value="VFK15499.1"/>
    <property type="molecule type" value="Genomic_DNA"/>
</dbReference>
<organism evidence="2">
    <name type="scientific">Candidatus Kentrum sp. LPFa</name>
    <dbReference type="NCBI Taxonomy" id="2126335"/>
    <lineage>
        <taxon>Bacteria</taxon>
        <taxon>Pseudomonadati</taxon>
        <taxon>Pseudomonadota</taxon>
        <taxon>Gammaproteobacteria</taxon>
        <taxon>Candidatus Kentrum</taxon>
    </lineage>
</organism>
<dbReference type="GO" id="GO:0009236">
    <property type="term" value="P:cobalamin biosynthetic process"/>
    <property type="evidence" value="ECO:0007669"/>
    <property type="project" value="InterPro"/>
</dbReference>
<dbReference type="EMBL" id="CAADFP010000119">
    <property type="protein sequence ID" value="VFK30751.1"/>
    <property type="molecule type" value="Genomic_DNA"/>
</dbReference>
<dbReference type="AlphaFoldDB" id="A0A450XN67"/>